<dbReference type="SUPFAM" id="SSF49401">
    <property type="entry name" value="Bacterial adhesins"/>
    <property type="match status" value="1"/>
</dbReference>
<evidence type="ECO:0000256" key="3">
    <source>
        <dbReference type="ARBA" id="ARBA00023263"/>
    </source>
</evidence>
<dbReference type="GO" id="GO:0043709">
    <property type="term" value="P:cell adhesion involved in single-species biofilm formation"/>
    <property type="evidence" value="ECO:0007669"/>
    <property type="project" value="TreeGrafter"/>
</dbReference>
<dbReference type="InterPro" id="IPR054160">
    <property type="entry name" value="MrkD_recept-bd"/>
</dbReference>
<sequence>MSINVILRNGIALVAVLSSIPAYAACTKINQNPVVVNMQMGRVIVSPDLPVGSVIKEQPFPMPSNVGIYASCDGQTPMEAIVTGIGMTEGANKVYSTNVPGIGLRFERIGSISMIYPDVYKIKGNPGQKFSVSLAESTFKLQVIKIAENTGSGTINAGEYTRYGYQVASGGMPALITRLDANAITIVLPSCKITTGKNQDVILPPVNRTEFRGVGTTAGEKQFPINLLCNGGISISPDSIAVNMTFDGTKAPNTPINKGVLDNAAKNSMAQGIGVQVLTDKNKELEWGKIYKVGELTSAQNKEIRMNYIARYYQFGSKISAGEVEAKMLFNITYD</sequence>
<accession>A0A9N8GZ19</accession>
<dbReference type="EMBL" id="CAHPSF010000006">
    <property type="protein sequence ID" value="CAB5699721.1"/>
    <property type="molecule type" value="Genomic_DNA"/>
</dbReference>
<comment type="similarity">
    <text evidence="2">Belongs to the fimbrial protein family.</text>
</comment>
<feature type="domain" description="Fimbrial-type adhesion" evidence="5">
    <location>
        <begin position="185"/>
        <end position="335"/>
    </location>
</feature>
<organism evidence="7 8">
    <name type="scientific">Providencia rettgeri</name>
    <dbReference type="NCBI Taxonomy" id="587"/>
    <lineage>
        <taxon>Bacteria</taxon>
        <taxon>Pseudomonadati</taxon>
        <taxon>Pseudomonadota</taxon>
        <taxon>Gammaproteobacteria</taxon>
        <taxon>Enterobacterales</taxon>
        <taxon>Morganellaceae</taxon>
        <taxon>Providencia</taxon>
    </lineage>
</organism>
<evidence type="ECO:0000313" key="8">
    <source>
        <dbReference type="Proteomes" id="UP000834611"/>
    </source>
</evidence>
<feature type="chain" id="PRO_5040332705" evidence="4">
    <location>
        <begin position="25"/>
        <end position="335"/>
    </location>
</feature>
<dbReference type="GO" id="GO:0009289">
    <property type="term" value="C:pilus"/>
    <property type="evidence" value="ECO:0007669"/>
    <property type="project" value="UniProtKB-SubCell"/>
</dbReference>
<comment type="caution">
    <text evidence="7">The sequence shown here is derived from an EMBL/GenBank/DDBJ whole genome shotgun (WGS) entry which is preliminary data.</text>
</comment>
<comment type="subcellular location">
    <subcellularLocation>
        <location evidence="1">Fimbrium</location>
    </subcellularLocation>
</comment>
<evidence type="ECO:0000256" key="2">
    <source>
        <dbReference type="ARBA" id="ARBA00006671"/>
    </source>
</evidence>
<dbReference type="RefSeq" id="WP_239407438.1">
    <property type="nucleotide sequence ID" value="NZ_CAHPRV010000028.1"/>
</dbReference>
<dbReference type="InterPro" id="IPR000259">
    <property type="entry name" value="Adhesion_dom_fimbrial"/>
</dbReference>
<dbReference type="Pfam" id="PF22003">
    <property type="entry name" value="MrkDrd"/>
    <property type="match status" value="1"/>
</dbReference>
<name>A0A9N8GZ19_PRORE</name>
<dbReference type="Gene3D" id="2.60.40.1090">
    <property type="entry name" value="Fimbrial-type adhesion domain"/>
    <property type="match status" value="1"/>
</dbReference>
<dbReference type="Proteomes" id="UP000834611">
    <property type="component" value="Unassembled WGS sequence"/>
</dbReference>
<dbReference type="PANTHER" id="PTHR33420">
    <property type="entry name" value="FIMBRIAL SUBUNIT ELFA-RELATED"/>
    <property type="match status" value="1"/>
</dbReference>
<dbReference type="PANTHER" id="PTHR33420:SF14">
    <property type="entry name" value="TYPE 1 FIMBRIN D-MANNOSE SPECIFIC ADHESIN"/>
    <property type="match status" value="1"/>
</dbReference>
<dbReference type="Gene3D" id="2.60.40.3310">
    <property type="match status" value="1"/>
</dbReference>
<protein>
    <submittedName>
        <fullName evidence="7">Major fimbrial protein SthE</fullName>
    </submittedName>
</protein>
<dbReference type="InterPro" id="IPR050263">
    <property type="entry name" value="Bact_Fimbrial_Adh_Pro"/>
</dbReference>
<dbReference type="Pfam" id="PF00419">
    <property type="entry name" value="Fimbrial"/>
    <property type="match status" value="1"/>
</dbReference>
<feature type="signal peptide" evidence="4">
    <location>
        <begin position="1"/>
        <end position="24"/>
    </location>
</feature>
<evidence type="ECO:0000259" key="6">
    <source>
        <dbReference type="Pfam" id="PF22003"/>
    </source>
</evidence>
<keyword evidence="4" id="KW-0732">Signal</keyword>
<evidence type="ECO:0000259" key="5">
    <source>
        <dbReference type="Pfam" id="PF00419"/>
    </source>
</evidence>
<feature type="domain" description="MrkD-like receptor binding" evidence="6">
    <location>
        <begin position="36"/>
        <end position="182"/>
    </location>
</feature>
<evidence type="ECO:0000313" key="7">
    <source>
        <dbReference type="EMBL" id="CAB5699721.1"/>
    </source>
</evidence>
<gene>
    <name evidence="7" type="ORF">GHA_02543</name>
</gene>
<dbReference type="InterPro" id="IPR008966">
    <property type="entry name" value="Adhesion_dom_sf"/>
</dbReference>
<keyword evidence="3" id="KW-0281">Fimbrium</keyword>
<proteinExistence type="inferred from homology"/>
<dbReference type="AlphaFoldDB" id="A0A9N8GZ19"/>
<reference evidence="7" key="1">
    <citation type="submission" date="2020-05" db="EMBL/GenBank/DDBJ databases">
        <authorList>
            <person name="Delgado-Blas J."/>
        </authorList>
    </citation>
    <scope>NUCLEOTIDE SEQUENCE</scope>
    <source>
        <strain evidence="7">BB1453</strain>
    </source>
</reference>
<evidence type="ECO:0000256" key="4">
    <source>
        <dbReference type="SAM" id="SignalP"/>
    </source>
</evidence>
<dbReference type="InterPro" id="IPR036937">
    <property type="entry name" value="Adhesion_dom_fimbrial_sf"/>
</dbReference>
<evidence type="ECO:0000256" key="1">
    <source>
        <dbReference type="ARBA" id="ARBA00004561"/>
    </source>
</evidence>